<organism evidence="1 2">
    <name type="scientific">Macroventuria anomochaeta</name>
    <dbReference type="NCBI Taxonomy" id="301207"/>
    <lineage>
        <taxon>Eukaryota</taxon>
        <taxon>Fungi</taxon>
        <taxon>Dikarya</taxon>
        <taxon>Ascomycota</taxon>
        <taxon>Pezizomycotina</taxon>
        <taxon>Dothideomycetes</taxon>
        <taxon>Pleosporomycetidae</taxon>
        <taxon>Pleosporales</taxon>
        <taxon>Pleosporineae</taxon>
        <taxon>Didymellaceae</taxon>
        <taxon>Macroventuria</taxon>
    </lineage>
</organism>
<evidence type="ECO:0000313" key="2">
    <source>
        <dbReference type="Proteomes" id="UP000799754"/>
    </source>
</evidence>
<dbReference type="Proteomes" id="UP000799754">
    <property type="component" value="Unassembled WGS sequence"/>
</dbReference>
<sequence>MDSQQVRPDQGRARAKSSAFSFRSQGSQDNSNNNNSNHNHNTSSTGPKSKHSRKESDSERRKTHYDPTTKANPNAAMNEAQPIAAALEKPTLQSLRSFQHSDANGNLIGESSEPDLSNPTRSRWERPLDTIRSFEAAIDGEYRRRASQMHSDQTDVMSNYGGASRRSSYYGGGPDAQRYSSNSYYGNQSHGRPPRDSYDNGYGQGGP</sequence>
<evidence type="ECO:0000313" key="1">
    <source>
        <dbReference type="EMBL" id="KAF2627809.1"/>
    </source>
</evidence>
<keyword evidence="2" id="KW-1185">Reference proteome</keyword>
<comment type="caution">
    <text evidence="1">The sequence shown here is derived from an EMBL/GenBank/DDBJ whole genome shotgun (WGS) entry which is preliminary data.</text>
</comment>
<gene>
    <name evidence="1" type="ORF">BU25DRAFT_340582</name>
</gene>
<dbReference type="EMBL" id="MU006715">
    <property type="protein sequence ID" value="KAF2627809.1"/>
    <property type="molecule type" value="Genomic_DNA"/>
</dbReference>
<name>A0ACB6S338_9PLEO</name>
<accession>A0ACB6S338</accession>
<proteinExistence type="predicted"/>
<feature type="non-terminal residue" evidence="1">
    <location>
        <position position="207"/>
    </location>
</feature>
<protein>
    <submittedName>
        <fullName evidence="1">Uncharacterized protein</fullName>
    </submittedName>
</protein>
<reference evidence="1" key="1">
    <citation type="journal article" date="2020" name="Stud. Mycol.">
        <title>101 Dothideomycetes genomes: a test case for predicting lifestyles and emergence of pathogens.</title>
        <authorList>
            <person name="Haridas S."/>
            <person name="Albert R."/>
            <person name="Binder M."/>
            <person name="Bloem J."/>
            <person name="Labutti K."/>
            <person name="Salamov A."/>
            <person name="Andreopoulos B."/>
            <person name="Baker S."/>
            <person name="Barry K."/>
            <person name="Bills G."/>
            <person name="Bluhm B."/>
            <person name="Cannon C."/>
            <person name="Castanera R."/>
            <person name="Culley D."/>
            <person name="Daum C."/>
            <person name="Ezra D."/>
            <person name="Gonzalez J."/>
            <person name="Henrissat B."/>
            <person name="Kuo A."/>
            <person name="Liang C."/>
            <person name="Lipzen A."/>
            <person name="Lutzoni F."/>
            <person name="Magnuson J."/>
            <person name="Mondo S."/>
            <person name="Nolan M."/>
            <person name="Ohm R."/>
            <person name="Pangilinan J."/>
            <person name="Park H.-J."/>
            <person name="Ramirez L."/>
            <person name="Alfaro M."/>
            <person name="Sun H."/>
            <person name="Tritt A."/>
            <person name="Yoshinaga Y."/>
            <person name="Zwiers L.-H."/>
            <person name="Turgeon B."/>
            <person name="Goodwin S."/>
            <person name="Spatafora J."/>
            <person name="Crous P."/>
            <person name="Grigoriev I."/>
        </authorList>
    </citation>
    <scope>NUCLEOTIDE SEQUENCE</scope>
    <source>
        <strain evidence="1">CBS 525.71</strain>
    </source>
</reference>